<name>A0A0K2UCT1_LEPSM</name>
<protein>
    <submittedName>
        <fullName evidence="1">Uncharacterized protein</fullName>
    </submittedName>
</protein>
<organism evidence="1">
    <name type="scientific">Lepeophtheirus salmonis</name>
    <name type="common">Salmon louse</name>
    <name type="synonym">Caligus salmonis</name>
    <dbReference type="NCBI Taxonomy" id="72036"/>
    <lineage>
        <taxon>Eukaryota</taxon>
        <taxon>Metazoa</taxon>
        <taxon>Ecdysozoa</taxon>
        <taxon>Arthropoda</taxon>
        <taxon>Crustacea</taxon>
        <taxon>Multicrustacea</taxon>
        <taxon>Hexanauplia</taxon>
        <taxon>Copepoda</taxon>
        <taxon>Siphonostomatoida</taxon>
        <taxon>Caligidae</taxon>
        <taxon>Lepeophtheirus</taxon>
    </lineage>
</organism>
<proteinExistence type="predicted"/>
<reference evidence="1" key="1">
    <citation type="submission" date="2014-05" db="EMBL/GenBank/DDBJ databases">
        <authorList>
            <person name="Chronopoulou M."/>
        </authorList>
    </citation>
    <scope>NUCLEOTIDE SEQUENCE</scope>
    <source>
        <tissue evidence="1">Whole organism</tissue>
    </source>
</reference>
<sequence>MTNLVKGSICEFNESYRFPILFFKLSLSMMTYRIRMSQDLDLEIWGLGHIKNMFYGHLRMSVLLQWKK</sequence>
<dbReference type="EMBL" id="HACA01018687">
    <property type="protein sequence ID" value="CDW36048.1"/>
    <property type="molecule type" value="Transcribed_RNA"/>
</dbReference>
<dbReference type="AlphaFoldDB" id="A0A0K2UCT1"/>
<accession>A0A0K2UCT1</accession>
<evidence type="ECO:0000313" key="1">
    <source>
        <dbReference type="EMBL" id="CDW36048.1"/>
    </source>
</evidence>